<organism evidence="4 5">
    <name type="scientific">Papaver atlanticum</name>
    <dbReference type="NCBI Taxonomy" id="357466"/>
    <lineage>
        <taxon>Eukaryota</taxon>
        <taxon>Viridiplantae</taxon>
        <taxon>Streptophyta</taxon>
        <taxon>Embryophyta</taxon>
        <taxon>Tracheophyta</taxon>
        <taxon>Spermatophyta</taxon>
        <taxon>Magnoliopsida</taxon>
        <taxon>Ranunculales</taxon>
        <taxon>Papaveraceae</taxon>
        <taxon>Papaveroideae</taxon>
        <taxon>Papaver</taxon>
    </lineage>
</organism>
<protein>
    <submittedName>
        <fullName evidence="4">Uncharacterized protein</fullName>
    </submittedName>
</protein>
<reference evidence="4" key="1">
    <citation type="submission" date="2022-04" db="EMBL/GenBank/DDBJ databases">
        <title>A functionally conserved STORR gene fusion in Papaver species that diverged 16.8 million years ago.</title>
        <authorList>
            <person name="Catania T."/>
        </authorList>
    </citation>
    <scope>NUCLEOTIDE SEQUENCE</scope>
    <source>
        <strain evidence="4">S-188037</strain>
    </source>
</reference>
<evidence type="ECO:0000256" key="1">
    <source>
        <dbReference type="ARBA" id="ARBA00006270"/>
    </source>
</evidence>
<dbReference type="Proteomes" id="UP001202328">
    <property type="component" value="Unassembled WGS sequence"/>
</dbReference>
<evidence type="ECO:0000313" key="5">
    <source>
        <dbReference type="Proteomes" id="UP001202328"/>
    </source>
</evidence>
<dbReference type="Gene3D" id="3.40.50.300">
    <property type="entry name" value="P-loop containing nucleotide triphosphate hydrolases"/>
    <property type="match status" value="1"/>
</dbReference>
<keyword evidence="5" id="KW-1185">Reference proteome</keyword>
<dbReference type="InterPro" id="IPR050305">
    <property type="entry name" value="Small_GTPase_Rab"/>
</dbReference>
<dbReference type="GO" id="GO:0005525">
    <property type="term" value="F:GTP binding"/>
    <property type="evidence" value="ECO:0007669"/>
    <property type="project" value="UniProtKB-KW"/>
</dbReference>
<dbReference type="InterPro" id="IPR027417">
    <property type="entry name" value="P-loop_NTPase"/>
</dbReference>
<name>A0AAD4X5Y2_9MAGN</name>
<evidence type="ECO:0000313" key="4">
    <source>
        <dbReference type="EMBL" id="KAI3850668.1"/>
    </source>
</evidence>
<dbReference type="InterPro" id="IPR001806">
    <property type="entry name" value="Small_GTPase"/>
</dbReference>
<gene>
    <name evidence="4" type="ORF">MKW98_030728</name>
</gene>
<accession>A0AAD4X5Y2</accession>
<sequence length="91" mass="10775">MDLNLPDALEEFERVACISLMILLPQVLLLQIDFKFRTVELEGKRIKLQIWDVAGQEHFRTITTGMLSYCLYDQVKWLHKEQQQILALQQQ</sequence>
<dbReference type="SUPFAM" id="SSF52540">
    <property type="entry name" value="P-loop containing nucleoside triphosphate hydrolases"/>
    <property type="match status" value="1"/>
</dbReference>
<proteinExistence type="inferred from homology"/>
<dbReference type="EMBL" id="JAJJMB010015994">
    <property type="protein sequence ID" value="KAI3850668.1"/>
    <property type="molecule type" value="Genomic_DNA"/>
</dbReference>
<dbReference type="AlphaFoldDB" id="A0AAD4X5Y2"/>
<keyword evidence="3" id="KW-0342">GTP-binding</keyword>
<dbReference type="Pfam" id="PF00071">
    <property type="entry name" value="Ras"/>
    <property type="match status" value="1"/>
</dbReference>
<evidence type="ECO:0000256" key="2">
    <source>
        <dbReference type="ARBA" id="ARBA00022741"/>
    </source>
</evidence>
<keyword evidence="2" id="KW-0547">Nucleotide-binding</keyword>
<dbReference type="GO" id="GO:0003924">
    <property type="term" value="F:GTPase activity"/>
    <property type="evidence" value="ECO:0007669"/>
    <property type="project" value="InterPro"/>
</dbReference>
<dbReference type="PANTHER" id="PTHR47980">
    <property type="entry name" value="LD44762P"/>
    <property type="match status" value="1"/>
</dbReference>
<comment type="similarity">
    <text evidence="1">Belongs to the small GTPase superfamily. Rab family.</text>
</comment>
<comment type="caution">
    <text evidence="4">The sequence shown here is derived from an EMBL/GenBank/DDBJ whole genome shotgun (WGS) entry which is preliminary data.</text>
</comment>
<evidence type="ECO:0000256" key="3">
    <source>
        <dbReference type="ARBA" id="ARBA00023134"/>
    </source>
</evidence>